<keyword evidence="2" id="KW-1185">Reference proteome</keyword>
<dbReference type="AlphaFoldDB" id="A0A9D4MY74"/>
<evidence type="ECO:0000313" key="2">
    <source>
        <dbReference type="Proteomes" id="UP000828390"/>
    </source>
</evidence>
<accession>A0A9D4MY74</accession>
<reference evidence="1" key="1">
    <citation type="journal article" date="2019" name="bioRxiv">
        <title>The Genome of the Zebra Mussel, Dreissena polymorpha: A Resource for Invasive Species Research.</title>
        <authorList>
            <person name="McCartney M.A."/>
            <person name="Auch B."/>
            <person name="Kono T."/>
            <person name="Mallez S."/>
            <person name="Zhang Y."/>
            <person name="Obille A."/>
            <person name="Becker A."/>
            <person name="Abrahante J.E."/>
            <person name="Garbe J."/>
            <person name="Badalamenti J.P."/>
            <person name="Herman A."/>
            <person name="Mangelson H."/>
            <person name="Liachko I."/>
            <person name="Sullivan S."/>
            <person name="Sone E.D."/>
            <person name="Koren S."/>
            <person name="Silverstein K.A.T."/>
            <person name="Beckman K.B."/>
            <person name="Gohl D.M."/>
        </authorList>
    </citation>
    <scope>NUCLEOTIDE SEQUENCE</scope>
    <source>
        <strain evidence="1">Duluth1</strain>
        <tissue evidence="1">Whole animal</tissue>
    </source>
</reference>
<dbReference type="Proteomes" id="UP000828390">
    <property type="component" value="Unassembled WGS sequence"/>
</dbReference>
<organism evidence="1 2">
    <name type="scientific">Dreissena polymorpha</name>
    <name type="common">Zebra mussel</name>
    <name type="synonym">Mytilus polymorpha</name>
    <dbReference type="NCBI Taxonomy" id="45954"/>
    <lineage>
        <taxon>Eukaryota</taxon>
        <taxon>Metazoa</taxon>
        <taxon>Spiralia</taxon>
        <taxon>Lophotrochozoa</taxon>
        <taxon>Mollusca</taxon>
        <taxon>Bivalvia</taxon>
        <taxon>Autobranchia</taxon>
        <taxon>Heteroconchia</taxon>
        <taxon>Euheterodonta</taxon>
        <taxon>Imparidentia</taxon>
        <taxon>Neoheterodontei</taxon>
        <taxon>Myida</taxon>
        <taxon>Dreissenoidea</taxon>
        <taxon>Dreissenidae</taxon>
        <taxon>Dreissena</taxon>
    </lineage>
</organism>
<sequence length="61" mass="6794">MTLPENVVYNAHRYLPTLSWYLCVVCVTGSQGKTRRLGWIRIGSNISTNWDCLMGGATVCS</sequence>
<proteinExistence type="predicted"/>
<evidence type="ECO:0000313" key="1">
    <source>
        <dbReference type="EMBL" id="KAH3884156.1"/>
    </source>
</evidence>
<dbReference type="EMBL" id="JAIWYP010000001">
    <property type="protein sequence ID" value="KAH3884156.1"/>
    <property type="molecule type" value="Genomic_DNA"/>
</dbReference>
<protein>
    <submittedName>
        <fullName evidence="1">Uncharacterized protein</fullName>
    </submittedName>
</protein>
<comment type="caution">
    <text evidence="1">The sequence shown here is derived from an EMBL/GenBank/DDBJ whole genome shotgun (WGS) entry which is preliminary data.</text>
</comment>
<name>A0A9D4MY74_DREPO</name>
<gene>
    <name evidence="1" type="ORF">DPMN_008128</name>
</gene>
<reference evidence="1" key="2">
    <citation type="submission" date="2020-11" db="EMBL/GenBank/DDBJ databases">
        <authorList>
            <person name="McCartney M.A."/>
            <person name="Auch B."/>
            <person name="Kono T."/>
            <person name="Mallez S."/>
            <person name="Becker A."/>
            <person name="Gohl D.M."/>
            <person name="Silverstein K.A.T."/>
            <person name="Koren S."/>
            <person name="Bechman K.B."/>
            <person name="Herman A."/>
            <person name="Abrahante J.E."/>
            <person name="Garbe J."/>
        </authorList>
    </citation>
    <scope>NUCLEOTIDE SEQUENCE</scope>
    <source>
        <strain evidence="1">Duluth1</strain>
        <tissue evidence="1">Whole animal</tissue>
    </source>
</reference>